<evidence type="ECO:0000313" key="14">
    <source>
        <dbReference type="EMBL" id="KIM87489.1"/>
    </source>
</evidence>
<evidence type="ECO:0000256" key="2">
    <source>
        <dbReference type="ARBA" id="ARBA00005594"/>
    </source>
</evidence>
<keyword evidence="5" id="KW-0963">Cytoplasm</keyword>
<reference evidence="15" key="2">
    <citation type="submission" date="2015-01" db="EMBL/GenBank/DDBJ databases">
        <title>Evolutionary Origins and Diversification of the Mycorrhizal Mutualists.</title>
        <authorList>
            <consortium name="DOE Joint Genome Institute"/>
            <consortium name="Mycorrhizal Genomics Consortium"/>
            <person name="Kohler A."/>
            <person name="Kuo A."/>
            <person name="Nagy L.G."/>
            <person name="Floudas D."/>
            <person name="Copeland A."/>
            <person name="Barry K.W."/>
            <person name="Cichocki N."/>
            <person name="Veneault-Fourrey C."/>
            <person name="LaButti K."/>
            <person name="Lindquist E.A."/>
            <person name="Lipzen A."/>
            <person name="Lundell T."/>
            <person name="Morin E."/>
            <person name="Murat C."/>
            <person name="Riley R."/>
            <person name="Ohm R."/>
            <person name="Sun H."/>
            <person name="Tunlid A."/>
            <person name="Henrissat B."/>
            <person name="Grigoriev I.V."/>
            <person name="Hibbett D.S."/>
            <person name="Martin F."/>
        </authorList>
    </citation>
    <scope>NUCLEOTIDE SEQUENCE [LARGE SCALE GENOMIC DNA]</scope>
    <source>
        <strain evidence="15">F 1598</strain>
    </source>
</reference>
<dbReference type="STRING" id="765440.A0A0C3G6P7"/>
<dbReference type="FunCoup" id="A0A0C3G6P7">
    <property type="interactions" value="864"/>
</dbReference>
<dbReference type="HOGENOM" id="CLU_032621_0_1_1"/>
<dbReference type="PANTHER" id="PTHR10055">
    <property type="entry name" value="TRYPTOPHANYL-TRNA SYNTHETASE"/>
    <property type="match status" value="1"/>
</dbReference>
<evidence type="ECO:0000256" key="12">
    <source>
        <dbReference type="RuleBase" id="RU363036"/>
    </source>
</evidence>
<protein>
    <recommendedName>
        <fullName evidence="4">Tryptophan--tRNA ligase, cytoplasmic</fullName>
        <ecNumber evidence="3">6.1.1.2</ecNumber>
    </recommendedName>
    <alternativeName>
        <fullName evidence="11">Tryptophanyl-tRNA synthetase</fullName>
    </alternativeName>
</protein>
<dbReference type="GO" id="GO:0005737">
    <property type="term" value="C:cytoplasm"/>
    <property type="evidence" value="ECO:0007669"/>
    <property type="project" value="UniProtKB-SubCell"/>
</dbReference>
<keyword evidence="6 12" id="KW-0436">Ligase</keyword>
<organism evidence="14 15">
    <name type="scientific">Piloderma croceum (strain F 1598)</name>
    <dbReference type="NCBI Taxonomy" id="765440"/>
    <lineage>
        <taxon>Eukaryota</taxon>
        <taxon>Fungi</taxon>
        <taxon>Dikarya</taxon>
        <taxon>Basidiomycota</taxon>
        <taxon>Agaricomycotina</taxon>
        <taxon>Agaricomycetes</taxon>
        <taxon>Agaricomycetidae</taxon>
        <taxon>Atheliales</taxon>
        <taxon>Atheliaceae</taxon>
        <taxon>Piloderma</taxon>
    </lineage>
</organism>
<dbReference type="PANTHER" id="PTHR10055:SF1">
    <property type="entry name" value="TRYPTOPHAN--TRNA LIGASE, CYTOPLASMIC"/>
    <property type="match status" value="1"/>
</dbReference>
<dbReference type="InterPro" id="IPR014729">
    <property type="entry name" value="Rossmann-like_a/b/a_fold"/>
</dbReference>
<dbReference type="InterPro" id="IPR002305">
    <property type="entry name" value="aa-tRNA-synth_Ic"/>
</dbReference>
<dbReference type="FunFam" id="1.10.240.10:FF:000003">
    <property type="entry name" value="Tryptophan--tRNA ligase, cytoplasmic"/>
    <property type="match status" value="1"/>
</dbReference>
<feature type="region of interest" description="Disordered" evidence="13">
    <location>
        <begin position="32"/>
        <end position="62"/>
    </location>
</feature>
<dbReference type="GO" id="GO:0006436">
    <property type="term" value="P:tryptophanyl-tRNA aminoacylation"/>
    <property type="evidence" value="ECO:0007669"/>
    <property type="project" value="InterPro"/>
</dbReference>
<evidence type="ECO:0000256" key="6">
    <source>
        <dbReference type="ARBA" id="ARBA00022598"/>
    </source>
</evidence>
<proteinExistence type="inferred from homology"/>
<evidence type="ECO:0000256" key="11">
    <source>
        <dbReference type="ARBA" id="ARBA00030268"/>
    </source>
</evidence>
<evidence type="ECO:0000313" key="15">
    <source>
        <dbReference type="Proteomes" id="UP000054166"/>
    </source>
</evidence>
<keyword evidence="15" id="KW-1185">Reference proteome</keyword>
<dbReference type="NCBIfam" id="TIGR00233">
    <property type="entry name" value="trpS"/>
    <property type="match status" value="1"/>
</dbReference>
<evidence type="ECO:0000256" key="5">
    <source>
        <dbReference type="ARBA" id="ARBA00022490"/>
    </source>
</evidence>
<dbReference type="EMBL" id="KN832979">
    <property type="protein sequence ID" value="KIM87489.1"/>
    <property type="molecule type" value="Genomic_DNA"/>
</dbReference>
<dbReference type="AlphaFoldDB" id="A0A0C3G6P7"/>
<evidence type="ECO:0000256" key="13">
    <source>
        <dbReference type="SAM" id="MobiDB-lite"/>
    </source>
</evidence>
<dbReference type="Gene3D" id="1.10.240.10">
    <property type="entry name" value="Tyrosyl-Transfer RNA Synthetase"/>
    <property type="match status" value="1"/>
</dbReference>
<keyword evidence="7 12" id="KW-0547">Nucleotide-binding</keyword>
<comment type="subcellular location">
    <subcellularLocation>
        <location evidence="1">Cytoplasm</location>
    </subcellularLocation>
</comment>
<comment type="similarity">
    <text evidence="2 12">Belongs to the class-I aminoacyl-tRNA synthetase family.</text>
</comment>
<evidence type="ECO:0000256" key="10">
    <source>
        <dbReference type="ARBA" id="ARBA00023146"/>
    </source>
</evidence>
<keyword evidence="8 12" id="KW-0067">ATP-binding</keyword>
<dbReference type="PRINTS" id="PR01039">
    <property type="entry name" value="TRNASYNTHTRP"/>
</dbReference>
<dbReference type="FunFam" id="3.40.50.620:FF:000033">
    <property type="entry name" value="tryptophan--tRNA ligase, cytoplasmic"/>
    <property type="match status" value="1"/>
</dbReference>
<evidence type="ECO:0000256" key="3">
    <source>
        <dbReference type="ARBA" id="ARBA00013161"/>
    </source>
</evidence>
<evidence type="ECO:0000256" key="8">
    <source>
        <dbReference type="ARBA" id="ARBA00022840"/>
    </source>
</evidence>
<evidence type="ECO:0000256" key="4">
    <source>
        <dbReference type="ARBA" id="ARBA00013782"/>
    </source>
</evidence>
<dbReference type="Pfam" id="PF00579">
    <property type="entry name" value="tRNA-synt_1b"/>
    <property type="match status" value="1"/>
</dbReference>
<evidence type="ECO:0000256" key="7">
    <source>
        <dbReference type="ARBA" id="ARBA00022741"/>
    </source>
</evidence>
<evidence type="ECO:0000256" key="9">
    <source>
        <dbReference type="ARBA" id="ARBA00022917"/>
    </source>
</evidence>
<dbReference type="SUPFAM" id="SSF52374">
    <property type="entry name" value="Nucleotidylyl transferase"/>
    <property type="match status" value="1"/>
</dbReference>
<dbReference type="PROSITE" id="PS00178">
    <property type="entry name" value="AA_TRNA_LIGASE_I"/>
    <property type="match status" value="1"/>
</dbReference>
<keyword evidence="9 12" id="KW-0648">Protein biosynthesis</keyword>
<keyword evidence="10 12" id="KW-0030">Aminoacyl-tRNA synthetase</keyword>
<reference evidence="14 15" key="1">
    <citation type="submission" date="2014-04" db="EMBL/GenBank/DDBJ databases">
        <authorList>
            <consortium name="DOE Joint Genome Institute"/>
            <person name="Kuo A."/>
            <person name="Tarkka M."/>
            <person name="Buscot F."/>
            <person name="Kohler A."/>
            <person name="Nagy L.G."/>
            <person name="Floudas D."/>
            <person name="Copeland A."/>
            <person name="Barry K.W."/>
            <person name="Cichocki N."/>
            <person name="Veneault-Fourrey C."/>
            <person name="LaButti K."/>
            <person name="Lindquist E.A."/>
            <person name="Lipzen A."/>
            <person name="Lundell T."/>
            <person name="Morin E."/>
            <person name="Murat C."/>
            <person name="Sun H."/>
            <person name="Tunlid A."/>
            <person name="Henrissat B."/>
            <person name="Grigoriev I.V."/>
            <person name="Hibbett D.S."/>
            <person name="Martin F."/>
            <person name="Nordberg H.P."/>
            <person name="Cantor M.N."/>
            <person name="Hua S.X."/>
        </authorList>
    </citation>
    <scope>NUCLEOTIDE SEQUENCE [LARGE SCALE GENOMIC DNA]</scope>
    <source>
        <strain evidence="14 15">F 1598</strain>
    </source>
</reference>
<feature type="compositionally biased region" description="Low complexity" evidence="13">
    <location>
        <begin position="39"/>
        <end position="60"/>
    </location>
</feature>
<sequence>MSSIPPLGLTLDPTAPAPVETIATSLATTKLTAPEPKSHSTSAPAHPSGSAPAIKPASAADAHDQVVTPWDVQGSVSTDGKQLAIDYDKLIDQFGTRRLDGAILERFERLTGHRPHIFLRRGMFFSHRDLDKILDRYEQGKPFFLYTGRGPSSDSMHLGHMVPFVFTKWLQDVFDVPLVVQLTDDEKFLFKHELKAEQTRAFATQNARDIIAVGFDFEKTFIFSNFDYVGGAFYRNISKISRQISYNQAKATFGFNDSDNIGKIHFAAIQAAPSFSNSFPNIFGEVSNIPCLIPCAIDQDPYFRLTRDVAQKLKYPKPALLHSKFFPALQGPQTKMSASDVNSSIYMSDTPAQIKNKVNKHGFSGGKETEEEHRMYGGDTEVDVSYQYLTFFLEDDEELKTMGEDYRAGRLLTGQLKAKCIQLLQTFVKDFQERKAKVTDDDIRKFMDPTRKITPKFGKPQTQG</sequence>
<dbReference type="CDD" id="cd00806">
    <property type="entry name" value="TrpRS_core"/>
    <property type="match status" value="1"/>
</dbReference>
<dbReference type="InterPro" id="IPR002306">
    <property type="entry name" value="Trp-tRNA-ligase"/>
</dbReference>
<dbReference type="GO" id="GO:0005524">
    <property type="term" value="F:ATP binding"/>
    <property type="evidence" value="ECO:0007669"/>
    <property type="project" value="UniProtKB-KW"/>
</dbReference>
<dbReference type="OrthoDB" id="10261385at2759"/>
<dbReference type="InterPro" id="IPR001412">
    <property type="entry name" value="aa-tRNA-synth_I_CS"/>
</dbReference>
<name>A0A0C3G6P7_PILCF</name>
<evidence type="ECO:0000256" key="1">
    <source>
        <dbReference type="ARBA" id="ARBA00004496"/>
    </source>
</evidence>
<dbReference type="EC" id="6.1.1.2" evidence="3"/>
<dbReference type="Proteomes" id="UP000054166">
    <property type="component" value="Unassembled WGS sequence"/>
</dbReference>
<dbReference type="GO" id="GO:0004830">
    <property type="term" value="F:tryptophan-tRNA ligase activity"/>
    <property type="evidence" value="ECO:0007669"/>
    <property type="project" value="UniProtKB-EC"/>
</dbReference>
<gene>
    <name evidence="14" type="ORF">PILCRDRAFT_815009</name>
</gene>
<dbReference type="InParanoid" id="A0A0C3G6P7"/>
<accession>A0A0C3G6P7</accession>
<dbReference type="Gene3D" id="3.40.50.620">
    <property type="entry name" value="HUPs"/>
    <property type="match status" value="1"/>
</dbReference>